<feature type="compositionally biased region" description="Polar residues" evidence="1">
    <location>
        <begin position="333"/>
        <end position="345"/>
    </location>
</feature>
<feature type="region of interest" description="Disordered" evidence="1">
    <location>
        <begin position="105"/>
        <end position="128"/>
    </location>
</feature>
<keyword evidence="2" id="KW-1133">Transmembrane helix</keyword>
<evidence type="ECO:0000313" key="4">
    <source>
        <dbReference type="Proteomes" id="UP001558652"/>
    </source>
</evidence>
<evidence type="ECO:0000256" key="2">
    <source>
        <dbReference type="SAM" id="Phobius"/>
    </source>
</evidence>
<proteinExistence type="predicted"/>
<sequence>MRRRGGLPQTEGVSPMAETSGGVGGVGGGGRGGRGGRGGGLAGGLGLVGAAAGAAMVALWCCTPSFPATPAPHLHDYCRLSTPSVGCISGYGLLQSLYNRCGHRPRRPPIVERPPEALPPEEEKDKSMERDLEALRLALESTPTPRQTAPPSPPPQAATDRPQLIYQIIIILLLVSVTTSLVDCFKQRYNKFRPQDDGGGANGGPEGAVPGAPGSSRRMSLADLTMSRHYRKESQQQAYRPTGPSPKQGPLTRRRSMPGHHRHHQQDDRSGKEMVVVGCGRSRTVTRQSSCPQPSSVCAHPPSIARRLSSFDLQHQPDEEETNAYPRRRNSRSESFLQQDGSSTESYNWCPLRITKVQGPQFESKLFTKAIATHQLNSSKGLLEGNGL</sequence>
<dbReference type="EMBL" id="JBFDAA010000004">
    <property type="protein sequence ID" value="KAL1138135.1"/>
    <property type="molecule type" value="Genomic_DNA"/>
</dbReference>
<keyword evidence="2" id="KW-0472">Membrane</keyword>
<feature type="compositionally biased region" description="Basic residues" evidence="1">
    <location>
        <begin position="252"/>
        <end position="264"/>
    </location>
</feature>
<comment type="caution">
    <text evidence="3">The sequence shown here is derived from an EMBL/GenBank/DDBJ whole genome shotgun (WGS) entry which is preliminary data.</text>
</comment>
<feature type="region of interest" description="Disordered" evidence="1">
    <location>
        <begin position="309"/>
        <end position="345"/>
    </location>
</feature>
<organism evidence="3 4">
    <name type="scientific">Ranatra chinensis</name>
    <dbReference type="NCBI Taxonomy" id="642074"/>
    <lineage>
        <taxon>Eukaryota</taxon>
        <taxon>Metazoa</taxon>
        <taxon>Ecdysozoa</taxon>
        <taxon>Arthropoda</taxon>
        <taxon>Hexapoda</taxon>
        <taxon>Insecta</taxon>
        <taxon>Pterygota</taxon>
        <taxon>Neoptera</taxon>
        <taxon>Paraneoptera</taxon>
        <taxon>Hemiptera</taxon>
        <taxon>Heteroptera</taxon>
        <taxon>Panheteroptera</taxon>
        <taxon>Nepomorpha</taxon>
        <taxon>Nepidae</taxon>
        <taxon>Ranatrinae</taxon>
        <taxon>Ranatra</taxon>
    </lineage>
</organism>
<feature type="transmembrane region" description="Helical" evidence="2">
    <location>
        <begin position="164"/>
        <end position="185"/>
    </location>
</feature>
<feature type="region of interest" description="Disordered" evidence="1">
    <location>
        <begin position="1"/>
        <end position="34"/>
    </location>
</feature>
<keyword evidence="4" id="KW-1185">Reference proteome</keyword>
<dbReference type="Proteomes" id="UP001558652">
    <property type="component" value="Unassembled WGS sequence"/>
</dbReference>
<feature type="transmembrane region" description="Helical" evidence="2">
    <location>
        <begin position="41"/>
        <end position="60"/>
    </location>
</feature>
<gene>
    <name evidence="3" type="ORF">AAG570_009827</name>
</gene>
<feature type="compositionally biased region" description="Gly residues" evidence="1">
    <location>
        <begin position="21"/>
        <end position="34"/>
    </location>
</feature>
<feature type="region of interest" description="Disordered" evidence="1">
    <location>
        <begin position="192"/>
        <end position="274"/>
    </location>
</feature>
<name>A0ABD0YQ70_9HEMI</name>
<keyword evidence="2" id="KW-0812">Transmembrane</keyword>
<reference evidence="3 4" key="1">
    <citation type="submission" date="2024-07" db="EMBL/GenBank/DDBJ databases">
        <title>Chromosome-level genome assembly of the water stick insect Ranatra chinensis (Heteroptera: Nepidae).</title>
        <authorList>
            <person name="Liu X."/>
        </authorList>
    </citation>
    <scope>NUCLEOTIDE SEQUENCE [LARGE SCALE GENOMIC DNA]</scope>
    <source>
        <strain evidence="3">Cailab_2021Rc</strain>
        <tissue evidence="3">Muscle</tissue>
    </source>
</reference>
<evidence type="ECO:0000256" key="1">
    <source>
        <dbReference type="SAM" id="MobiDB-lite"/>
    </source>
</evidence>
<evidence type="ECO:0000313" key="3">
    <source>
        <dbReference type="EMBL" id="KAL1138135.1"/>
    </source>
</evidence>
<dbReference type="AlphaFoldDB" id="A0ABD0YQ70"/>
<feature type="compositionally biased region" description="Gly residues" evidence="1">
    <location>
        <begin position="197"/>
        <end position="206"/>
    </location>
</feature>
<protein>
    <submittedName>
        <fullName evidence="3">Uncharacterized protein</fullName>
    </submittedName>
</protein>
<feature type="compositionally biased region" description="Basic and acidic residues" evidence="1">
    <location>
        <begin position="109"/>
        <end position="128"/>
    </location>
</feature>
<accession>A0ABD0YQ70</accession>